<dbReference type="EMBL" id="CP069030">
    <property type="protein sequence ID" value="QRC98118.1"/>
    <property type="molecule type" value="Genomic_DNA"/>
</dbReference>
<evidence type="ECO:0000313" key="2">
    <source>
        <dbReference type="Proteomes" id="UP000663193"/>
    </source>
</evidence>
<protein>
    <submittedName>
        <fullName evidence="1">Uncharacterized protein</fullName>
    </submittedName>
</protein>
<reference evidence="2" key="1">
    <citation type="journal article" date="2021" name="BMC Genomics">
        <title>Chromosome-level genome assembly and manually-curated proteome of model necrotroph Parastagonospora nodorum Sn15 reveals a genome-wide trove of candidate effector homologs, and redundancy of virulence-related functions within an accessory chromosome.</title>
        <authorList>
            <person name="Bertazzoni S."/>
            <person name="Jones D.A.B."/>
            <person name="Phan H.T."/>
            <person name="Tan K.-C."/>
            <person name="Hane J.K."/>
        </authorList>
    </citation>
    <scope>NUCLEOTIDE SEQUENCE [LARGE SCALE GENOMIC DNA]</scope>
    <source>
        <strain evidence="2">SN15 / ATCC MYA-4574 / FGSC 10173)</strain>
    </source>
</reference>
<sequence length="75" mass="8201">MVVECVDAASSIDRGAAERRAGRCILKKEDRSAVQSYVKWGGPRQMDVTWERSNVLAMVYGGGTFRALAVVARPT</sequence>
<keyword evidence="2" id="KW-1185">Reference proteome</keyword>
<evidence type="ECO:0000313" key="1">
    <source>
        <dbReference type="EMBL" id="QRC98118.1"/>
    </source>
</evidence>
<dbReference type="Proteomes" id="UP000663193">
    <property type="component" value="Chromosome 8"/>
</dbReference>
<organism evidence="1 2">
    <name type="scientific">Phaeosphaeria nodorum (strain SN15 / ATCC MYA-4574 / FGSC 10173)</name>
    <name type="common">Glume blotch fungus</name>
    <name type="synonym">Parastagonospora nodorum</name>
    <dbReference type="NCBI Taxonomy" id="321614"/>
    <lineage>
        <taxon>Eukaryota</taxon>
        <taxon>Fungi</taxon>
        <taxon>Dikarya</taxon>
        <taxon>Ascomycota</taxon>
        <taxon>Pezizomycotina</taxon>
        <taxon>Dothideomycetes</taxon>
        <taxon>Pleosporomycetidae</taxon>
        <taxon>Pleosporales</taxon>
        <taxon>Pleosporineae</taxon>
        <taxon>Phaeosphaeriaceae</taxon>
        <taxon>Parastagonospora</taxon>
    </lineage>
</organism>
<gene>
    <name evidence="1" type="ORF">JI435_411520</name>
</gene>
<proteinExistence type="predicted"/>
<dbReference type="VEuPathDB" id="FungiDB:JI435_411520"/>
<name>A0A7U2F5S2_PHANO</name>
<dbReference type="AlphaFoldDB" id="A0A7U2F5S2"/>
<accession>A0A7U2F5S2</accession>